<dbReference type="RefSeq" id="XP_058344463.1">
    <property type="nucleotide sequence ID" value="XM_058484586.1"/>
</dbReference>
<evidence type="ECO:0000256" key="2">
    <source>
        <dbReference type="ARBA" id="ARBA00022771"/>
    </source>
</evidence>
<accession>A0AAD7V766</accession>
<feature type="region of interest" description="Disordered" evidence="6">
    <location>
        <begin position="530"/>
        <end position="590"/>
    </location>
</feature>
<evidence type="ECO:0000313" key="9">
    <source>
        <dbReference type="Proteomes" id="UP001234581"/>
    </source>
</evidence>
<evidence type="ECO:0000259" key="7">
    <source>
        <dbReference type="PROSITE" id="PS50178"/>
    </source>
</evidence>
<dbReference type="InterPro" id="IPR000306">
    <property type="entry name" value="Znf_FYVE"/>
</dbReference>
<dbReference type="Pfam" id="PF01363">
    <property type="entry name" value="FYVE"/>
    <property type="match status" value="1"/>
</dbReference>
<dbReference type="InterPro" id="IPR017455">
    <property type="entry name" value="Znf_FYVE-rel"/>
</dbReference>
<feature type="coiled-coil region" evidence="5">
    <location>
        <begin position="629"/>
        <end position="691"/>
    </location>
</feature>
<organism evidence="8 9">
    <name type="scientific">Lichtheimia ornata</name>
    <dbReference type="NCBI Taxonomy" id="688661"/>
    <lineage>
        <taxon>Eukaryota</taxon>
        <taxon>Fungi</taxon>
        <taxon>Fungi incertae sedis</taxon>
        <taxon>Mucoromycota</taxon>
        <taxon>Mucoromycotina</taxon>
        <taxon>Mucoromycetes</taxon>
        <taxon>Mucorales</taxon>
        <taxon>Lichtheimiaceae</taxon>
        <taxon>Lichtheimia</taxon>
    </lineage>
</organism>
<sequence>MTIEPEVSRRRSLRNVPSLSAMIKSTSLRSLDPDQASIVSTRTSTSTSQHNMTRRQSLTRATASSLAKMVNFSSTTTDEQQQQQQSKSSRFNKLLKKRSSQERPPSQLPTKGKKDNHVSSLPSPPTTPLPTATANKRRWSPFRSPRNSTSGQDTPPMPTSPSISTMAGTSSTITQLHNSEENDDGTLLMGERPPQLPPIEQDQQGFMLDLKTSDSTKSSHKSASSSSTTTANRRRSMPPSAALVTPSSSMNRKRHSTGTAFAQQAAAVIPSASVSLARGSNNNKPKCEACLRREARRASSSDTTAEVSKNKEEGVTCEIKEHKEINKLTTKTTKNDGDEKEMDQSHDLGTKHHHQQEVTIQETDAHEDANKEMDEEQQQKEEDDDAMVVVENSKDDNETIISSLSSKQETESTTAGGDALVEEQDKLQDVMVAHVGSNDDDLSVEDMQKNLGPAESHAQEEHVSNTKEHQVVVSMQQQDTATITTTPVDPPSPPSLNNNDSIDALVVEELSISHPNTTTTSTALRFISDEQQDNSTSSTTTTSHDQVDIEPSPPTSTHSDSTIASEDNPTTAHQDVQQQQQPTVSMATSSSSSLAIMQPIASRAALVPSTAEQSLVRLIASCMAHADKLEALANEVSRSEYRVSQLLQQHQALIQSLDAREHRYMMHVQTYQQLLASQTRMLNELEQLQGRLSSAPLSCWHPPSPWWATLAPHNGGKIITQQKNNLGHTTDIVVAGTCVAHNPPQHLMLTNDDNAHQSTIYHHYLLHIGHDERSVKFVLCPPDQWVPDEYADGCQETHCDTHFNLFNRRHHCRSCGHIFCNQHSQNRLPLFEPLNRDKGEWARVCDTCFYRLLDRNTSSLTTSS</sequence>
<dbReference type="SUPFAM" id="SSF57903">
    <property type="entry name" value="FYVE/PHD zinc finger"/>
    <property type="match status" value="1"/>
</dbReference>
<dbReference type="Gene3D" id="3.30.40.10">
    <property type="entry name" value="Zinc/RING finger domain, C3HC4 (zinc finger)"/>
    <property type="match status" value="1"/>
</dbReference>
<comment type="caution">
    <text evidence="8">The sequence shown here is derived from an EMBL/GenBank/DDBJ whole genome shotgun (WGS) entry which is preliminary data.</text>
</comment>
<dbReference type="GO" id="GO:0008270">
    <property type="term" value="F:zinc ion binding"/>
    <property type="evidence" value="ECO:0007669"/>
    <property type="project" value="UniProtKB-KW"/>
</dbReference>
<keyword evidence="5" id="KW-0175">Coiled coil</keyword>
<feature type="compositionally biased region" description="Basic and acidic residues" evidence="6">
    <location>
        <begin position="333"/>
        <end position="350"/>
    </location>
</feature>
<proteinExistence type="predicted"/>
<feature type="compositionally biased region" description="Polar residues" evidence="6">
    <location>
        <begin position="49"/>
        <end position="65"/>
    </location>
</feature>
<protein>
    <recommendedName>
        <fullName evidence="7">FYVE-type domain-containing protein</fullName>
    </recommendedName>
</protein>
<keyword evidence="1" id="KW-0479">Metal-binding</keyword>
<feature type="compositionally biased region" description="Low complexity" evidence="6">
    <location>
        <begin position="213"/>
        <end position="230"/>
    </location>
</feature>
<evidence type="ECO:0000256" key="3">
    <source>
        <dbReference type="ARBA" id="ARBA00022833"/>
    </source>
</evidence>
<feature type="region of interest" description="Disordered" evidence="6">
    <location>
        <begin position="212"/>
        <end position="261"/>
    </location>
</feature>
<dbReference type="PANTHER" id="PTHR23164:SF30">
    <property type="entry name" value="EARLY ENDOSOME ANTIGEN 1"/>
    <property type="match status" value="1"/>
</dbReference>
<evidence type="ECO:0000256" key="1">
    <source>
        <dbReference type="ARBA" id="ARBA00022723"/>
    </source>
</evidence>
<feature type="domain" description="FYVE-type" evidence="7">
    <location>
        <begin position="799"/>
        <end position="853"/>
    </location>
</feature>
<keyword evidence="3" id="KW-0862">Zinc</keyword>
<feature type="compositionally biased region" description="Low complexity" evidence="6">
    <location>
        <begin position="73"/>
        <end position="89"/>
    </location>
</feature>
<dbReference type="GeneID" id="83211940"/>
<evidence type="ECO:0000256" key="4">
    <source>
        <dbReference type="PROSITE-ProRule" id="PRU00091"/>
    </source>
</evidence>
<reference evidence="8 9" key="1">
    <citation type="submission" date="2023-03" db="EMBL/GenBank/DDBJ databases">
        <title>Genome sequence of Lichtheimia ornata CBS 291.66.</title>
        <authorList>
            <person name="Mohabir J.T."/>
            <person name="Shea T.P."/>
            <person name="Kurbessoian T."/>
            <person name="Berby B."/>
            <person name="Fontaine J."/>
            <person name="Livny J."/>
            <person name="Gnirke A."/>
            <person name="Stajich J.E."/>
            <person name="Cuomo C.A."/>
        </authorList>
    </citation>
    <scope>NUCLEOTIDE SEQUENCE [LARGE SCALE GENOMIC DNA]</scope>
    <source>
        <strain evidence="8">CBS 291.66</strain>
    </source>
</reference>
<dbReference type="PROSITE" id="PS50178">
    <property type="entry name" value="ZF_FYVE"/>
    <property type="match status" value="1"/>
</dbReference>
<evidence type="ECO:0000313" key="8">
    <source>
        <dbReference type="EMBL" id="KAJ8659550.1"/>
    </source>
</evidence>
<feature type="region of interest" description="Disordered" evidence="6">
    <location>
        <begin position="329"/>
        <end position="359"/>
    </location>
</feature>
<dbReference type="InterPro" id="IPR011011">
    <property type="entry name" value="Znf_FYVE_PHD"/>
</dbReference>
<name>A0AAD7V766_9FUNG</name>
<evidence type="ECO:0000256" key="6">
    <source>
        <dbReference type="SAM" id="MobiDB-lite"/>
    </source>
</evidence>
<dbReference type="PANTHER" id="PTHR23164">
    <property type="entry name" value="EARLY ENDOSOME ANTIGEN 1"/>
    <property type="match status" value="1"/>
</dbReference>
<feature type="compositionally biased region" description="Polar residues" evidence="6">
    <location>
        <begin position="563"/>
        <end position="588"/>
    </location>
</feature>
<dbReference type="EMBL" id="JARTCD010000017">
    <property type="protein sequence ID" value="KAJ8659550.1"/>
    <property type="molecule type" value="Genomic_DNA"/>
</dbReference>
<dbReference type="InterPro" id="IPR013083">
    <property type="entry name" value="Znf_RING/FYVE/PHD"/>
</dbReference>
<gene>
    <name evidence="8" type="ORF">O0I10_004527</name>
</gene>
<feature type="region of interest" description="Disordered" evidence="6">
    <location>
        <begin position="26"/>
        <end position="171"/>
    </location>
</feature>
<keyword evidence="9" id="KW-1185">Reference proteome</keyword>
<dbReference type="Proteomes" id="UP001234581">
    <property type="component" value="Unassembled WGS sequence"/>
</dbReference>
<feature type="compositionally biased region" description="Polar residues" evidence="6">
    <location>
        <begin position="399"/>
        <end position="415"/>
    </location>
</feature>
<evidence type="ECO:0000256" key="5">
    <source>
        <dbReference type="SAM" id="Coils"/>
    </source>
</evidence>
<feature type="region of interest" description="Disordered" evidence="6">
    <location>
        <begin position="181"/>
        <end position="200"/>
    </location>
</feature>
<keyword evidence="2 4" id="KW-0863">Zinc-finger</keyword>
<dbReference type="CDD" id="cd15760">
    <property type="entry name" value="FYVE_scVPS27p_like"/>
    <property type="match status" value="1"/>
</dbReference>
<dbReference type="SMART" id="SM00064">
    <property type="entry name" value="FYVE"/>
    <property type="match status" value="1"/>
</dbReference>
<dbReference type="AlphaFoldDB" id="A0AAD7V766"/>
<feature type="region of interest" description="Disordered" evidence="6">
    <location>
        <begin position="394"/>
        <end position="416"/>
    </location>
</feature>